<dbReference type="AlphaFoldDB" id="A0AAF0V532"/>
<dbReference type="InterPro" id="IPR041588">
    <property type="entry name" value="Integrase_H2C2"/>
</dbReference>
<name>A0AAF0V532_SOLVR</name>
<evidence type="ECO:0000259" key="1">
    <source>
        <dbReference type="Pfam" id="PF17921"/>
    </source>
</evidence>
<keyword evidence="3" id="KW-1185">Reference proteome</keyword>
<dbReference type="EMBL" id="CP133623">
    <property type="protein sequence ID" value="WMV58035.1"/>
    <property type="molecule type" value="Genomic_DNA"/>
</dbReference>
<sequence>MMPTTTRVLYWLSIGSIAPVSEGKKELAKEVHRLARLVDSSKGGVVVTNEVKLSLVIQVKEKQDRDPILLELKANVHKHKVMDFEQGGDVVLRYQRRLCVPKVDDLQGRIMREVHSSRYSIHPGSTKMYHDLREVYWWN</sequence>
<protein>
    <recommendedName>
        <fullName evidence="1">Integrase zinc-binding domain-containing protein</fullName>
    </recommendedName>
</protein>
<proteinExistence type="predicted"/>
<dbReference type="Pfam" id="PF17921">
    <property type="entry name" value="Integrase_H2C2"/>
    <property type="match status" value="1"/>
</dbReference>
<dbReference type="Proteomes" id="UP001234989">
    <property type="component" value="Chromosome 12"/>
</dbReference>
<reference evidence="2" key="1">
    <citation type="submission" date="2023-08" db="EMBL/GenBank/DDBJ databases">
        <title>A de novo genome assembly of Solanum verrucosum Schlechtendal, a Mexican diploid species geographically isolated from the other diploid A-genome species in potato relatives.</title>
        <authorList>
            <person name="Hosaka K."/>
        </authorList>
    </citation>
    <scope>NUCLEOTIDE SEQUENCE</scope>
    <source>
        <tissue evidence="2">Young leaves</tissue>
    </source>
</reference>
<feature type="domain" description="Integrase zinc-binding" evidence="1">
    <location>
        <begin position="105"/>
        <end position="138"/>
    </location>
</feature>
<organism evidence="2 3">
    <name type="scientific">Solanum verrucosum</name>
    <dbReference type="NCBI Taxonomy" id="315347"/>
    <lineage>
        <taxon>Eukaryota</taxon>
        <taxon>Viridiplantae</taxon>
        <taxon>Streptophyta</taxon>
        <taxon>Embryophyta</taxon>
        <taxon>Tracheophyta</taxon>
        <taxon>Spermatophyta</taxon>
        <taxon>Magnoliopsida</taxon>
        <taxon>eudicotyledons</taxon>
        <taxon>Gunneridae</taxon>
        <taxon>Pentapetalae</taxon>
        <taxon>asterids</taxon>
        <taxon>lamiids</taxon>
        <taxon>Solanales</taxon>
        <taxon>Solanaceae</taxon>
        <taxon>Solanoideae</taxon>
        <taxon>Solaneae</taxon>
        <taxon>Solanum</taxon>
    </lineage>
</organism>
<dbReference type="Gene3D" id="1.10.340.70">
    <property type="match status" value="1"/>
</dbReference>
<evidence type="ECO:0000313" key="2">
    <source>
        <dbReference type="EMBL" id="WMV58035.1"/>
    </source>
</evidence>
<accession>A0AAF0V532</accession>
<evidence type="ECO:0000313" key="3">
    <source>
        <dbReference type="Proteomes" id="UP001234989"/>
    </source>
</evidence>
<gene>
    <name evidence="2" type="ORF">MTR67_051420</name>
</gene>